<dbReference type="InterPro" id="IPR003788">
    <property type="entry name" value="NDUFAF7"/>
</dbReference>
<reference evidence="3 4" key="1">
    <citation type="submission" date="2017-11" db="EMBL/GenBank/DDBJ databases">
        <title>Genome-resolved metagenomics identifies genetic mobility, metabolic interactions, and unexpected diversity in perchlorate-reducing communities.</title>
        <authorList>
            <person name="Barnum T.P."/>
            <person name="Figueroa I.A."/>
            <person name="Carlstrom C.I."/>
            <person name="Lucas L.N."/>
            <person name="Engelbrektson A.L."/>
            <person name="Coates J.D."/>
        </authorList>
    </citation>
    <scope>NUCLEOTIDE SEQUENCE [LARGE SCALE GENOMIC DNA]</scope>
    <source>
        <strain evidence="3">BM301</strain>
    </source>
</reference>
<dbReference type="RefSeq" id="WP_273438261.1">
    <property type="nucleotide sequence ID" value="NZ_PKUN01000004.1"/>
</dbReference>
<keyword evidence="2 3" id="KW-0808">Transferase</keyword>
<proteinExistence type="predicted"/>
<name>A0A2N6CZ87_9GAMM</name>
<dbReference type="AlphaFoldDB" id="A0A2N6CZ87"/>
<dbReference type="Pfam" id="PF02636">
    <property type="entry name" value="Methyltransf_28"/>
    <property type="match status" value="1"/>
</dbReference>
<accession>A0A2N6CZ87</accession>
<dbReference type="Gene3D" id="3.40.50.12710">
    <property type="match status" value="1"/>
</dbReference>
<dbReference type="EMBL" id="PKUN01000004">
    <property type="protein sequence ID" value="PLX62684.1"/>
    <property type="molecule type" value="Genomic_DNA"/>
</dbReference>
<comment type="caution">
    <text evidence="3">The sequence shown here is derived from an EMBL/GenBank/DDBJ whole genome shotgun (WGS) entry which is preliminary data.</text>
</comment>
<protein>
    <submittedName>
        <fullName evidence="3">SAM-dependent methyltransferase</fullName>
    </submittedName>
</protein>
<organism evidence="3 4">
    <name type="scientific">Sedimenticola selenatireducens</name>
    <dbReference type="NCBI Taxonomy" id="191960"/>
    <lineage>
        <taxon>Bacteria</taxon>
        <taxon>Pseudomonadati</taxon>
        <taxon>Pseudomonadota</taxon>
        <taxon>Gammaproteobacteria</taxon>
        <taxon>Chromatiales</taxon>
        <taxon>Sedimenticolaceae</taxon>
        <taxon>Sedimenticola</taxon>
    </lineage>
</organism>
<dbReference type="GO" id="GO:0032259">
    <property type="term" value="P:methylation"/>
    <property type="evidence" value="ECO:0007669"/>
    <property type="project" value="UniProtKB-KW"/>
</dbReference>
<dbReference type="GO" id="GO:0035243">
    <property type="term" value="F:protein-arginine omega-N symmetric methyltransferase activity"/>
    <property type="evidence" value="ECO:0007669"/>
    <property type="project" value="TreeGrafter"/>
</dbReference>
<dbReference type="Proteomes" id="UP000235015">
    <property type="component" value="Unassembled WGS sequence"/>
</dbReference>
<keyword evidence="1 3" id="KW-0489">Methyltransferase</keyword>
<evidence type="ECO:0000256" key="2">
    <source>
        <dbReference type="ARBA" id="ARBA00022679"/>
    </source>
</evidence>
<dbReference type="STRING" id="1111735.GCA_000428045_00457"/>
<dbReference type="PANTHER" id="PTHR12049:SF7">
    <property type="entry name" value="PROTEIN ARGININE METHYLTRANSFERASE NDUFAF7, MITOCHONDRIAL"/>
    <property type="match status" value="1"/>
</dbReference>
<sequence length="402" mass="44255">MIERINPRAAEAVVAQLPEPDADARSHSLKLVSLIRDEIARAGGRIPFDRYMELALYAPGLGYYTAGARKFGDAGDFVTAPEISPLFARCLAHQCREVLDGLCGGTILEVGAGSGILAADLLLQLERLDCLPERYLILDLSPELRQRQRQTLGQRAPHLVDRVSWLENFPETAFSGVVIANELLDAMPVHRFRLSSGTLLEQFVSWNGERFELAWGEPASPGFAQHLAAPLGQLEAADDFESEINLRADPWLASLAGCLERGAVLLIDYGHSRAEYYHPARRQGTLMCHYRHRAHADPLVYPGLQDITAHVDFTAIAEAAVATGFNVAGYTTQAFFLMGSGLDRLVAESDPNDAALHLGLVQGVKRLTLPTEMGERFKVLGLTRGWDQPLSGFAMRDMRERL</sequence>
<evidence type="ECO:0000313" key="3">
    <source>
        <dbReference type="EMBL" id="PLX62684.1"/>
    </source>
</evidence>
<evidence type="ECO:0000313" key="4">
    <source>
        <dbReference type="Proteomes" id="UP000235015"/>
    </source>
</evidence>
<dbReference type="InterPro" id="IPR029063">
    <property type="entry name" value="SAM-dependent_MTases_sf"/>
</dbReference>
<gene>
    <name evidence="3" type="ORF">C0630_05630</name>
</gene>
<dbReference type="SUPFAM" id="SSF53335">
    <property type="entry name" value="S-adenosyl-L-methionine-dependent methyltransferases"/>
    <property type="match status" value="1"/>
</dbReference>
<dbReference type="InterPro" id="IPR038375">
    <property type="entry name" value="NDUFAF7_sf"/>
</dbReference>
<evidence type="ECO:0000256" key="1">
    <source>
        <dbReference type="ARBA" id="ARBA00022603"/>
    </source>
</evidence>
<dbReference type="PANTHER" id="PTHR12049">
    <property type="entry name" value="PROTEIN ARGININE METHYLTRANSFERASE NDUFAF7, MITOCHONDRIAL"/>
    <property type="match status" value="1"/>
</dbReference>